<comment type="caution">
    <text evidence="6">The sequence shown here is derived from an EMBL/GenBank/DDBJ whole genome shotgun (WGS) entry which is preliminary data.</text>
</comment>
<proteinExistence type="predicted"/>
<keyword evidence="7" id="KW-1185">Reference proteome</keyword>
<evidence type="ECO:0000256" key="2">
    <source>
        <dbReference type="ARBA" id="ARBA00023125"/>
    </source>
</evidence>
<keyword evidence="4" id="KW-0812">Transmembrane</keyword>
<organism evidence="6 7">
    <name type="scientific">Sphingomonas glacialis</name>
    <dbReference type="NCBI Taxonomy" id="658225"/>
    <lineage>
        <taxon>Bacteria</taxon>
        <taxon>Pseudomonadati</taxon>
        <taxon>Pseudomonadota</taxon>
        <taxon>Alphaproteobacteria</taxon>
        <taxon>Sphingomonadales</taxon>
        <taxon>Sphingomonadaceae</taxon>
        <taxon>Sphingomonas</taxon>
    </lineage>
</organism>
<protein>
    <submittedName>
        <fullName evidence="6">AraC family transcriptional regulator</fullName>
    </submittedName>
</protein>
<dbReference type="RefSeq" id="WP_140851767.1">
    <property type="nucleotide sequence ID" value="NZ_RCZC01000007.1"/>
</dbReference>
<feature type="transmembrane region" description="Helical" evidence="4">
    <location>
        <begin position="125"/>
        <end position="151"/>
    </location>
</feature>
<evidence type="ECO:0000313" key="6">
    <source>
        <dbReference type="EMBL" id="TPG49342.1"/>
    </source>
</evidence>
<feature type="transmembrane region" description="Helical" evidence="4">
    <location>
        <begin position="167"/>
        <end position="186"/>
    </location>
</feature>
<keyword evidence="4" id="KW-1133">Transmembrane helix</keyword>
<dbReference type="EMBL" id="RCZC01000007">
    <property type="protein sequence ID" value="TPG49342.1"/>
    <property type="molecule type" value="Genomic_DNA"/>
</dbReference>
<feature type="transmembrane region" description="Helical" evidence="4">
    <location>
        <begin position="198"/>
        <end position="218"/>
    </location>
</feature>
<evidence type="ECO:0000313" key="7">
    <source>
        <dbReference type="Proteomes" id="UP000319931"/>
    </source>
</evidence>
<evidence type="ECO:0000256" key="3">
    <source>
        <dbReference type="ARBA" id="ARBA00023163"/>
    </source>
</evidence>
<dbReference type="OrthoDB" id="5492415at2"/>
<dbReference type="AlphaFoldDB" id="A0A502FJB9"/>
<feature type="transmembrane region" description="Helical" evidence="4">
    <location>
        <begin position="73"/>
        <end position="93"/>
    </location>
</feature>
<dbReference type="PROSITE" id="PS00041">
    <property type="entry name" value="HTH_ARAC_FAMILY_1"/>
    <property type="match status" value="1"/>
</dbReference>
<dbReference type="SUPFAM" id="SSF46689">
    <property type="entry name" value="Homeodomain-like"/>
    <property type="match status" value="1"/>
</dbReference>
<reference evidence="6 7" key="1">
    <citation type="journal article" date="2019" name="Environ. Microbiol.">
        <title>Species interactions and distinct microbial communities in high Arctic permafrost affected cryosols are associated with the CH4 and CO2 gas fluxes.</title>
        <authorList>
            <person name="Altshuler I."/>
            <person name="Hamel J."/>
            <person name="Turney S."/>
            <person name="Magnuson E."/>
            <person name="Levesque R."/>
            <person name="Greer C."/>
            <person name="Whyte L.G."/>
        </authorList>
    </citation>
    <scope>NUCLEOTIDE SEQUENCE [LARGE SCALE GENOMIC DNA]</scope>
    <source>
        <strain evidence="6 7">E6.1</strain>
    </source>
</reference>
<keyword evidence="4" id="KW-0472">Membrane</keyword>
<evidence type="ECO:0000259" key="5">
    <source>
        <dbReference type="PROSITE" id="PS01124"/>
    </source>
</evidence>
<dbReference type="InterPro" id="IPR018062">
    <property type="entry name" value="HTH_AraC-typ_CS"/>
</dbReference>
<dbReference type="InterPro" id="IPR020449">
    <property type="entry name" value="Tscrpt_reg_AraC-type_HTH"/>
</dbReference>
<dbReference type="PANTHER" id="PTHR43280:SF29">
    <property type="entry name" value="ARAC-FAMILY TRANSCRIPTIONAL REGULATOR"/>
    <property type="match status" value="1"/>
</dbReference>
<dbReference type="GO" id="GO:0003700">
    <property type="term" value="F:DNA-binding transcription factor activity"/>
    <property type="evidence" value="ECO:0007669"/>
    <property type="project" value="InterPro"/>
</dbReference>
<dbReference type="Proteomes" id="UP000319931">
    <property type="component" value="Unassembled WGS sequence"/>
</dbReference>
<dbReference type="PRINTS" id="PR00032">
    <property type="entry name" value="HTHARAC"/>
</dbReference>
<dbReference type="SMART" id="SM00342">
    <property type="entry name" value="HTH_ARAC"/>
    <property type="match status" value="1"/>
</dbReference>
<dbReference type="PANTHER" id="PTHR43280">
    <property type="entry name" value="ARAC-FAMILY TRANSCRIPTIONAL REGULATOR"/>
    <property type="match status" value="1"/>
</dbReference>
<dbReference type="Gene3D" id="1.10.10.60">
    <property type="entry name" value="Homeodomain-like"/>
    <property type="match status" value="1"/>
</dbReference>
<feature type="transmembrane region" description="Helical" evidence="4">
    <location>
        <begin position="12"/>
        <end position="35"/>
    </location>
</feature>
<dbReference type="GO" id="GO:0043565">
    <property type="term" value="F:sequence-specific DNA binding"/>
    <property type="evidence" value="ECO:0007669"/>
    <property type="project" value="InterPro"/>
</dbReference>
<dbReference type="InterPro" id="IPR018060">
    <property type="entry name" value="HTH_AraC"/>
</dbReference>
<accession>A0A502FJB9</accession>
<sequence length="361" mass="38073">MALSALSVPDALPLLNAVLRGGAAALLVLASAVFLRAPSSLPSRFGAALALCGILAALAGLPSIAILDPFDPLVALCSAACVPLFWLFTRAWFDDDFRPTWIDAAVGGSYPVLGLIISLQHEAPIAPLGLLDLLSSVGGAAFAVHALWLAWRSRNTDLVEPRRHARIGFIAIVSAIILILTGSEVAGRITGAIETSTLTGAIVLFAGALGLLIILVGLRHPDMFPAPAEAQANAPQPIAEPLDAGLEYTLDRLMTEERLYRDPDLTIGMIAARAGTAEYRVRRLINTGLGHRNVNAYLNGFRLREVSAALADRAQAEVPITTIALDAGFGSLSVFNRSFKAQFGETPSLYRKRVAAGGPSD</sequence>
<keyword evidence="2" id="KW-0238">DNA-binding</keyword>
<name>A0A502FJB9_9SPHN</name>
<feature type="transmembrane region" description="Helical" evidence="4">
    <location>
        <begin position="47"/>
        <end position="67"/>
    </location>
</feature>
<keyword evidence="1" id="KW-0805">Transcription regulation</keyword>
<evidence type="ECO:0000256" key="1">
    <source>
        <dbReference type="ARBA" id="ARBA00023015"/>
    </source>
</evidence>
<dbReference type="PROSITE" id="PS01124">
    <property type="entry name" value="HTH_ARAC_FAMILY_2"/>
    <property type="match status" value="1"/>
</dbReference>
<dbReference type="InterPro" id="IPR009057">
    <property type="entry name" value="Homeodomain-like_sf"/>
</dbReference>
<keyword evidence="3" id="KW-0804">Transcription</keyword>
<dbReference type="Pfam" id="PF12833">
    <property type="entry name" value="HTH_18"/>
    <property type="match status" value="1"/>
</dbReference>
<gene>
    <name evidence="6" type="ORF">EAH76_18500</name>
</gene>
<evidence type="ECO:0000256" key="4">
    <source>
        <dbReference type="SAM" id="Phobius"/>
    </source>
</evidence>
<feature type="domain" description="HTH araC/xylS-type" evidence="5">
    <location>
        <begin position="256"/>
        <end position="353"/>
    </location>
</feature>